<proteinExistence type="predicted"/>
<gene>
    <name evidence="1" type="ORF">CE91St55_48170</name>
    <name evidence="2" type="ORF">GNE07_28685</name>
</gene>
<dbReference type="AlphaFoldDB" id="A0A413WRD7"/>
<dbReference type="RefSeq" id="WP_055651539.1">
    <property type="nucleotide sequence ID" value="NZ_BQNJ01000002.1"/>
</dbReference>
<evidence type="ECO:0000313" key="1">
    <source>
        <dbReference type="EMBL" id="GKH02836.1"/>
    </source>
</evidence>
<dbReference type="EMBL" id="BQNJ01000002">
    <property type="protein sequence ID" value="GKH02836.1"/>
    <property type="molecule type" value="Genomic_DNA"/>
</dbReference>
<dbReference type="EMBL" id="WNME01000040">
    <property type="protein sequence ID" value="MUB66999.1"/>
    <property type="molecule type" value="Genomic_DNA"/>
</dbReference>
<name>A0A413WRD7_9FIRM</name>
<organism evidence="1 4">
    <name type="scientific">Hungatella hathewayi</name>
    <dbReference type="NCBI Taxonomy" id="154046"/>
    <lineage>
        <taxon>Bacteria</taxon>
        <taxon>Bacillati</taxon>
        <taxon>Bacillota</taxon>
        <taxon>Clostridia</taxon>
        <taxon>Lachnospirales</taxon>
        <taxon>Lachnospiraceae</taxon>
        <taxon>Hungatella</taxon>
    </lineage>
</organism>
<reference evidence="1" key="2">
    <citation type="submission" date="2022-01" db="EMBL/GenBank/DDBJ databases">
        <title>Novel bile acid biosynthetic pathways are enriched in the microbiome of centenarians.</title>
        <authorList>
            <person name="Sato Y."/>
            <person name="Atarashi K."/>
            <person name="Plichta R.D."/>
            <person name="Arai Y."/>
            <person name="Sasajima S."/>
            <person name="Kearney M.S."/>
            <person name="Suda W."/>
            <person name="Takeshita K."/>
            <person name="Sasaki T."/>
            <person name="Okamoto S."/>
            <person name="Skelly N.A."/>
            <person name="Okamura Y."/>
            <person name="Vlamakis H."/>
            <person name="Li Y."/>
            <person name="Tanoue T."/>
            <person name="Takei H."/>
            <person name="Nittono H."/>
            <person name="Narushima S."/>
            <person name="Irie J."/>
            <person name="Itoh H."/>
            <person name="Moriya K."/>
            <person name="Sugiura Y."/>
            <person name="Suematsu M."/>
            <person name="Moritoki N."/>
            <person name="Shibata S."/>
            <person name="Littman R.D."/>
            <person name="Fischbach A.M."/>
            <person name="Uwamino Y."/>
            <person name="Inoue T."/>
            <person name="Honda A."/>
            <person name="Hattori M."/>
            <person name="Murai T."/>
            <person name="Xavier J.R."/>
            <person name="Hirose N."/>
            <person name="Honda K."/>
        </authorList>
    </citation>
    <scope>NUCLEOTIDE SEQUENCE</scope>
    <source>
        <strain evidence="1">CE91-St55</strain>
    </source>
</reference>
<evidence type="ECO:0000313" key="3">
    <source>
        <dbReference type="Proteomes" id="UP000434223"/>
    </source>
</evidence>
<reference evidence="2 3" key="1">
    <citation type="submission" date="2019-09" db="EMBL/GenBank/DDBJ databases">
        <title>Draft genome sequencing of Hungatella hathewayi 123Y-2.</title>
        <authorList>
            <person name="Lv Q."/>
            <person name="Li S."/>
        </authorList>
    </citation>
    <scope>NUCLEOTIDE SEQUENCE [LARGE SCALE GENOMIC DNA]</scope>
    <source>
        <strain evidence="2 3">123Y-2</strain>
    </source>
</reference>
<sequence length="71" mass="9055">MKKLILFNRHRRERRYWHVAIARNRYRGRYALLMYCTENPMHKAYKTHRIMEYRRCNGFLEAYSMVRIYNH</sequence>
<dbReference type="Proteomes" id="UP001055091">
    <property type="component" value="Unassembled WGS sequence"/>
</dbReference>
<evidence type="ECO:0000313" key="2">
    <source>
        <dbReference type="EMBL" id="MUB66999.1"/>
    </source>
</evidence>
<comment type="caution">
    <text evidence="1">The sequence shown here is derived from an EMBL/GenBank/DDBJ whole genome shotgun (WGS) entry which is preliminary data.</text>
</comment>
<evidence type="ECO:0000313" key="4">
    <source>
        <dbReference type="Proteomes" id="UP001055091"/>
    </source>
</evidence>
<accession>A0A413WRD7</accession>
<protein>
    <submittedName>
        <fullName evidence="1">Uncharacterized protein</fullName>
    </submittedName>
</protein>
<dbReference type="Proteomes" id="UP000434223">
    <property type="component" value="Unassembled WGS sequence"/>
</dbReference>